<dbReference type="EMBL" id="JAKLTN010000001">
    <property type="protein sequence ID" value="MCG2575851.1"/>
    <property type="molecule type" value="Genomic_DNA"/>
</dbReference>
<gene>
    <name evidence="4" type="ORF">LZ012_02440</name>
</gene>
<protein>
    <submittedName>
        <fullName evidence="4">Hpt domain-containing protein</fullName>
    </submittedName>
</protein>
<evidence type="ECO:0000259" key="3">
    <source>
        <dbReference type="PROSITE" id="PS50894"/>
    </source>
</evidence>
<accession>A0ABS9JY67</accession>
<organism evidence="4 5">
    <name type="scientific">Dechloromonas hankyongensis</name>
    <dbReference type="NCBI Taxonomy" id="2908002"/>
    <lineage>
        <taxon>Bacteria</taxon>
        <taxon>Pseudomonadati</taxon>
        <taxon>Pseudomonadota</taxon>
        <taxon>Betaproteobacteria</taxon>
        <taxon>Rhodocyclales</taxon>
        <taxon>Azonexaceae</taxon>
        <taxon>Dechloromonas</taxon>
    </lineage>
</organism>
<dbReference type="RefSeq" id="WP_275707197.1">
    <property type="nucleotide sequence ID" value="NZ_JAKLTN010000001.1"/>
</dbReference>
<dbReference type="InterPro" id="IPR008207">
    <property type="entry name" value="Sig_transdc_His_kin_Hpt_dom"/>
</dbReference>
<dbReference type="Pfam" id="PF01627">
    <property type="entry name" value="Hpt"/>
    <property type="match status" value="1"/>
</dbReference>
<feature type="domain" description="HPt" evidence="3">
    <location>
        <begin position="25"/>
        <end position="114"/>
    </location>
</feature>
<keyword evidence="2" id="KW-0597">Phosphoprotein</keyword>
<evidence type="ECO:0000256" key="1">
    <source>
        <dbReference type="ARBA" id="ARBA00023012"/>
    </source>
</evidence>
<comment type="caution">
    <text evidence="4">The sequence shown here is derived from an EMBL/GenBank/DDBJ whole genome shotgun (WGS) entry which is preliminary data.</text>
</comment>
<evidence type="ECO:0000313" key="4">
    <source>
        <dbReference type="EMBL" id="MCG2575851.1"/>
    </source>
</evidence>
<dbReference type="Gene3D" id="1.20.120.160">
    <property type="entry name" value="HPT domain"/>
    <property type="match status" value="1"/>
</dbReference>
<evidence type="ECO:0000313" key="5">
    <source>
        <dbReference type="Proteomes" id="UP001165384"/>
    </source>
</evidence>
<evidence type="ECO:0000256" key="2">
    <source>
        <dbReference type="PROSITE-ProRule" id="PRU00110"/>
    </source>
</evidence>
<sequence length="124" mass="13233">MTDATELPNLPGIDTADGMRRMMNKAGLYEKVLRDFHARFIDEPQAIRAAITGGDLVAAERHAHSAKGLAGTIGAPGLQDAARALEMALHDGDAAPEQFLLHFERELQQVLDSIANGFGIGRAG</sequence>
<dbReference type="SUPFAM" id="SSF47226">
    <property type="entry name" value="Histidine-containing phosphotransfer domain, HPT domain"/>
    <property type="match status" value="1"/>
</dbReference>
<proteinExistence type="predicted"/>
<dbReference type="Proteomes" id="UP001165384">
    <property type="component" value="Unassembled WGS sequence"/>
</dbReference>
<name>A0ABS9JY67_9RHOO</name>
<keyword evidence="1" id="KW-0902">Two-component regulatory system</keyword>
<keyword evidence="5" id="KW-1185">Reference proteome</keyword>
<dbReference type="PROSITE" id="PS50894">
    <property type="entry name" value="HPT"/>
    <property type="match status" value="1"/>
</dbReference>
<feature type="modified residue" description="Phosphohistidine" evidence="2">
    <location>
        <position position="64"/>
    </location>
</feature>
<reference evidence="4" key="1">
    <citation type="submission" date="2022-01" db="EMBL/GenBank/DDBJ databases">
        <authorList>
            <person name="Jo J.-H."/>
            <person name="Im W.-T."/>
        </authorList>
    </citation>
    <scope>NUCLEOTIDE SEQUENCE</scope>
    <source>
        <strain evidence="4">XY25</strain>
    </source>
</reference>
<dbReference type="InterPro" id="IPR036641">
    <property type="entry name" value="HPT_dom_sf"/>
</dbReference>